<protein>
    <recommendedName>
        <fullName evidence="5">Transmembrane protein</fullName>
    </recommendedName>
</protein>
<evidence type="ECO:0000256" key="2">
    <source>
        <dbReference type="SAM" id="Phobius"/>
    </source>
</evidence>
<organism evidence="3 4">
    <name type="scientific">Papaver somniferum</name>
    <name type="common">Opium poppy</name>
    <dbReference type="NCBI Taxonomy" id="3469"/>
    <lineage>
        <taxon>Eukaryota</taxon>
        <taxon>Viridiplantae</taxon>
        <taxon>Streptophyta</taxon>
        <taxon>Embryophyta</taxon>
        <taxon>Tracheophyta</taxon>
        <taxon>Spermatophyta</taxon>
        <taxon>Magnoliopsida</taxon>
        <taxon>Ranunculales</taxon>
        <taxon>Papaveraceae</taxon>
        <taxon>Papaveroideae</taxon>
        <taxon>Papaver</taxon>
    </lineage>
</organism>
<feature type="transmembrane region" description="Helical" evidence="2">
    <location>
        <begin position="6"/>
        <end position="27"/>
    </location>
</feature>
<reference evidence="3 4" key="1">
    <citation type="journal article" date="2018" name="Science">
        <title>The opium poppy genome and morphinan production.</title>
        <authorList>
            <person name="Guo L."/>
            <person name="Winzer T."/>
            <person name="Yang X."/>
            <person name="Li Y."/>
            <person name="Ning Z."/>
            <person name="He Z."/>
            <person name="Teodor R."/>
            <person name="Lu Y."/>
            <person name="Bowser T.A."/>
            <person name="Graham I.A."/>
            <person name="Ye K."/>
        </authorList>
    </citation>
    <scope>NUCLEOTIDE SEQUENCE [LARGE SCALE GENOMIC DNA]</scope>
    <source>
        <strain evidence="4">cv. HN1</strain>
        <tissue evidence="3">Leaves</tissue>
    </source>
</reference>
<proteinExistence type="predicted"/>
<dbReference type="Proteomes" id="UP000316621">
    <property type="component" value="Chromosome 2"/>
</dbReference>
<evidence type="ECO:0000256" key="1">
    <source>
        <dbReference type="SAM" id="MobiDB-lite"/>
    </source>
</evidence>
<keyword evidence="2" id="KW-0812">Transmembrane</keyword>
<keyword evidence="2" id="KW-1133">Transmembrane helix</keyword>
<sequence>MASTSITTLYTGFFFVLLVIFVTEMAFGHQKLEPESIPLNKGKLQIKGDGKERLKANEQVNAVDNNVKEDRKGKMKVNPANVGLRGRTTGSNNIGHGLVKQRNSLRGSGSLKRTTGRIRGKQEVNVGNGLATAKVNLRPRWNLKKGNLKVTGGGLVGVGRGRAGKKVGAKKGLNLQRKKTHTT</sequence>
<dbReference type="OrthoDB" id="1913549at2759"/>
<name>A0A4Y7IWA6_PAPSO</name>
<dbReference type="Gramene" id="RZC51789">
    <property type="protein sequence ID" value="RZC51789"/>
    <property type="gene ID" value="C5167_020216"/>
</dbReference>
<keyword evidence="4" id="KW-1185">Reference proteome</keyword>
<evidence type="ECO:0000313" key="4">
    <source>
        <dbReference type="Proteomes" id="UP000316621"/>
    </source>
</evidence>
<gene>
    <name evidence="3" type="ORF">C5167_020216</name>
</gene>
<dbReference type="EMBL" id="CM010716">
    <property type="protein sequence ID" value="RZC51789.1"/>
    <property type="molecule type" value="Genomic_DNA"/>
</dbReference>
<feature type="region of interest" description="Disordered" evidence="1">
    <location>
        <begin position="161"/>
        <end position="183"/>
    </location>
</feature>
<evidence type="ECO:0000313" key="3">
    <source>
        <dbReference type="EMBL" id="RZC51789.1"/>
    </source>
</evidence>
<keyword evidence="2" id="KW-0472">Membrane</keyword>
<evidence type="ECO:0008006" key="5">
    <source>
        <dbReference type="Google" id="ProtNLM"/>
    </source>
</evidence>
<accession>A0A4Y7IWA6</accession>
<dbReference type="AlphaFoldDB" id="A0A4Y7IWA6"/>